<sequence length="108" mass="11795">MTLLFMSFRGSNAISEFHKILACPVSGSQIAIAQIINSKAMVVGDSHHSYNSTITVTLKKEIYYFGYSTESSTESIFTNVVVYNYLVVGSFVNIYMSGAFAIKGVDNG</sequence>
<evidence type="ECO:0000256" key="1">
    <source>
        <dbReference type="SAM" id="Phobius"/>
    </source>
</evidence>
<keyword evidence="1" id="KW-0812">Transmembrane</keyword>
<evidence type="ECO:0000313" key="3">
    <source>
        <dbReference type="Proteomes" id="UP001526143"/>
    </source>
</evidence>
<organism evidence="2 3">
    <name type="scientific">Plectonema radiosum NIES-515</name>
    <dbReference type="NCBI Taxonomy" id="2986073"/>
    <lineage>
        <taxon>Bacteria</taxon>
        <taxon>Bacillati</taxon>
        <taxon>Cyanobacteriota</taxon>
        <taxon>Cyanophyceae</taxon>
        <taxon>Oscillatoriophycideae</taxon>
        <taxon>Oscillatoriales</taxon>
        <taxon>Microcoleaceae</taxon>
        <taxon>Plectonema</taxon>
    </lineage>
</organism>
<dbReference type="RefSeq" id="WP_263749259.1">
    <property type="nucleotide sequence ID" value="NZ_JAOWRF010000412.1"/>
</dbReference>
<dbReference type="EMBL" id="JAOWRF010000412">
    <property type="protein sequence ID" value="MCV3217540.1"/>
    <property type="molecule type" value="Genomic_DNA"/>
</dbReference>
<name>A0ABT3B8H6_9CYAN</name>
<evidence type="ECO:0000313" key="2">
    <source>
        <dbReference type="EMBL" id="MCV3217540.1"/>
    </source>
</evidence>
<accession>A0ABT3B8H6</accession>
<keyword evidence="3" id="KW-1185">Reference proteome</keyword>
<dbReference type="Proteomes" id="UP001526143">
    <property type="component" value="Unassembled WGS sequence"/>
</dbReference>
<protein>
    <submittedName>
        <fullName evidence="2">Uncharacterized protein</fullName>
    </submittedName>
</protein>
<gene>
    <name evidence="2" type="ORF">OGM63_29205</name>
</gene>
<comment type="caution">
    <text evidence="2">The sequence shown here is derived from an EMBL/GenBank/DDBJ whole genome shotgun (WGS) entry which is preliminary data.</text>
</comment>
<proteinExistence type="predicted"/>
<reference evidence="2 3" key="1">
    <citation type="submission" date="2022-10" db="EMBL/GenBank/DDBJ databases">
        <title>Identification of biosynthetic pathway for the production of the potent trypsin inhibitor radiosumin.</title>
        <authorList>
            <person name="Fewer D.P."/>
            <person name="Delbaje E."/>
            <person name="Ouyang X."/>
            <person name="Agostino P.D."/>
            <person name="Wahlsten M."/>
            <person name="Jokela J."/>
            <person name="Permi P."/>
            <person name="Haapaniemi E."/>
            <person name="Koistinen H."/>
        </authorList>
    </citation>
    <scope>NUCLEOTIDE SEQUENCE [LARGE SCALE GENOMIC DNA]</scope>
    <source>
        <strain evidence="2 3">NIES-515</strain>
    </source>
</reference>
<feature type="transmembrane region" description="Helical" evidence="1">
    <location>
        <begin position="82"/>
        <end position="102"/>
    </location>
</feature>
<keyword evidence="1" id="KW-1133">Transmembrane helix</keyword>
<keyword evidence="1" id="KW-0472">Membrane</keyword>